<feature type="compositionally biased region" description="Basic and acidic residues" evidence="3">
    <location>
        <begin position="241"/>
        <end position="254"/>
    </location>
</feature>
<dbReference type="KEGG" id="nsu:110578310"/>
<dbReference type="Pfam" id="PF01344">
    <property type="entry name" value="Kelch_1"/>
    <property type="match status" value="2"/>
</dbReference>
<keyword evidence="2" id="KW-0677">Repeat</keyword>
<feature type="compositionally biased region" description="Polar residues" evidence="3">
    <location>
        <begin position="213"/>
        <end position="222"/>
    </location>
</feature>
<feature type="compositionally biased region" description="Basic and acidic residues" evidence="3">
    <location>
        <begin position="684"/>
        <end position="693"/>
    </location>
</feature>
<feature type="region of interest" description="Disordered" evidence="3">
    <location>
        <begin position="52"/>
        <end position="178"/>
    </location>
</feature>
<evidence type="ECO:0000256" key="2">
    <source>
        <dbReference type="ARBA" id="ARBA00022737"/>
    </source>
</evidence>
<feature type="compositionally biased region" description="Low complexity" evidence="3">
    <location>
        <begin position="520"/>
        <end position="563"/>
    </location>
</feature>
<evidence type="ECO:0000256" key="3">
    <source>
        <dbReference type="SAM" id="MobiDB-lite"/>
    </source>
</evidence>
<feature type="compositionally biased region" description="Low complexity" evidence="3">
    <location>
        <begin position="52"/>
        <end position="93"/>
    </location>
</feature>
<sequence>MIQGASGPGGLSWGWGGQDDWDGAVLTLLALAAVAASALALHWFGSGQDQEAAAPASTAPGAQPSQAGGARPALPLKSKVSGGVEGSSPGQGKPDPPERGQGSPAAAGAQDPKLRGGGRLAATALPPLKTPGEVTTGGALGQQQGNAKPEAPRGKRREPLGPGTALVGRSKVGGTSGPLLIHFTPRSPGRQMEGQVEAGGVQVKVPTHQGLVHTTEQDTSPWQRGVGSPGSLERGPSSRRWQVDHSSGDRNRHFPRLDSLRLGAVVSVWDAVDAGSSLSTGSQRPPVPQEPPPSHTTQTGPLAEGTEKGCRESSLQPAPVLALESREPGSQAPREAQGSPASVEGWPWERRDFLVTRSFSQAPGSMGPWPEGSQCGHPLLSQGRGTTDANDAVKAGANGSGDGSFFSSGPGGTEEQAGHGVREGRESQQGQGEQSSEQEGDLQDRGKPSTDTVQGAPSLSPLGTPSPRFPKPLPPLASPLTVRPQGGLLPVGPTSSPSDSLSLRVSQGPVEDETHRPVQAPAAAPAPAPSAALASTPAPAPALVSAPAPSSAAAPALSPAPSSGSRPTAQDHSVALRKDKQEGQISTSWENLISMVLRSHPFPRQERPQGRAPRAAPESPRDPSTGAPSENRESASAPEGAAPSLEVRNGSSGADTEAGRRQQQSHLETKEAPIPEPPSGPRGDAVEEKRAEDPLLPGAAMPGAPSPRPERRQPGPQPSPTGRGASQPVPPPRKRGACQRAESSERGVRQGASARRRGEAPGEKPRPAGRGIVVPGKQKEARKLMVLLQRPGRWGEGEGPWKPSPLAREPASAAALPQRPDLGNCLDVLAFAQRHAEPGLLRETYALMSDNLLHVLGDPHLYRQLSGADRERILSLRTGRGQAVLGVLVLPSLYRVSRSGLTRGPCGEEAPTPGPAPLPPRTHLHVFNPRENTWRPLTQVPEEAPLRGCGLCTMHNYLFLAGGIRGSGAKAVCSNEVFCYNPLTNIWSQVRPMQQARAQLKLVALDGLLYAIGGECLYSMESYDPRTDAWTSRAPLPAGTFPVAHEAVACRGDIYVTGGHLFYRLLRYSPGKDAWDECPYSASHRRSSDMVALGAFLYRFDLLRGVGAAVMRYNTVTGSWSRAASLPLPDPAPLHCTALGNTIYCLNHQVTATFTVSEGTAQFQARELQPFALGSKGVLCPFILTLPATDPLQTAL</sequence>
<feature type="compositionally biased region" description="Basic and acidic residues" evidence="3">
    <location>
        <begin position="756"/>
        <end position="766"/>
    </location>
</feature>
<dbReference type="RefSeq" id="XP_021543517.2">
    <property type="nucleotide sequence ID" value="XM_021687842.2"/>
</dbReference>
<feature type="compositionally biased region" description="Basic and acidic residues" evidence="3">
    <location>
        <begin position="150"/>
        <end position="159"/>
    </location>
</feature>
<protein>
    <submittedName>
        <fullName evidence="5">Kelch domain-containing protein 7B</fullName>
    </submittedName>
</protein>
<dbReference type="SMART" id="SM00612">
    <property type="entry name" value="Kelch"/>
    <property type="match status" value="3"/>
</dbReference>
<name>A0A2Y9GWA3_NEOSC</name>
<reference evidence="5" key="1">
    <citation type="submission" date="2025-08" db="UniProtKB">
        <authorList>
            <consortium name="RefSeq"/>
        </authorList>
    </citation>
    <scope>IDENTIFICATION</scope>
    <source>
        <tissue evidence="5">Blood</tissue>
    </source>
</reference>
<keyword evidence="4" id="KW-1185">Reference proteome</keyword>
<feature type="region of interest" description="Disordered" evidence="3">
    <location>
        <begin position="276"/>
        <end position="777"/>
    </location>
</feature>
<dbReference type="AlphaFoldDB" id="A0A2Y9GWA3"/>
<dbReference type="Proteomes" id="UP000248481">
    <property type="component" value="Chromosome 5"/>
</dbReference>
<organism evidence="4 5">
    <name type="scientific">Neomonachus schauinslandi</name>
    <name type="common">Hawaiian monk seal</name>
    <name type="synonym">Monachus schauinslandi</name>
    <dbReference type="NCBI Taxonomy" id="29088"/>
    <lineage>
        <taxon>Eukaryota</taxon>
        <taxon>Metazoa</taxon>
        <taxon>Chordata</taxon>
        <taxon>Craniata</taxon>
        <taxon>Vertebrata</taxon>
        <taxon>Euteleostomi</taxon>
        <taxon>Mammalia</taxon>
        <taxon>Eutheria</taxon>
        <taxon>Laurasiatheria</taxon>
        <taxon>Carnivora</taxon>
        <taxon>Caniformia</taxon>
        <taxon>Pinnipedia</taxon>
        <taxon>Phocidae</taxon>
        <taxon>Monachinae</taxon>
        <taxon>Monachini</taxon>
        <taxon>Neomonachus</taxon>
    </lineage>
</organism>
<feature type="compositionally biased region" description="Low complexity" evidence="3">
    <location>
        <begin position="495"/>
        <end position="506"/>
    </location>
</feature>
<dbReference type="InterPro" id="IPR006652">
    <property type="entry name" value="Kelch_1"/>
</dbReference>
<feature type="compositionally biased region" description="Polar residues" evidence="3">
    <location>
        <begin position="449"/>
        <end position="463"/>
    </location>
</feature>
<evidence type="ECO:0000256" key="1">
    <source>
        <dbReference type="ARBA" id="ARBA00022441"/>
    </source>
</evidence>
<feature type="compositionally biased region" description="Pro residues" evidence="3">
    <location>
        <begin position="285"/>
        <end position="294"/>
    </location>
</feature>
<accession>A0A2Y9GWA3</accession>
<dbReference type="Gene3D" id="2.120.10.80">
    <property type="entry name" value="Kelch-type beta propeller"/>
    <property type="match status" value="1"/>
</dbReference>
<gene>
    <name evidence="5" type="primary">KLHDC7B</name>
</gene>
<dbReference type="InParanoid" id="A0A2Y9GWA3"/>
<dbReference type="InterPro" id="IPR015915">
    <property type="entry name" value="Kelch-typ_b-propeller"/>
</dbReference>
<dbReference type="PANTHER" id="PTHR45972:SF5">
    <property type="entry name" value="KELCH DOMAIN-CONTAINING PROTEIN 7B"/>
    <property type="match status" value="1"/>
</dbReference>
<dbReference type="STRING" id="29088.A0A2Y9GWA3"/>
<keyword evidence="1" id="KW-0880">Kelch repeat</keyword>
<feature type="compositionally biased region" description="Low complexity" evidence="3">
    <location>
        <begin position="634"/>
        <end position="644"/>
    </location>
</feature>
<evidence type="ECO:0000313" key="4">
    <source>
        <dbReference type="Proteomes" id="UP000248481"/>
    </source>
</evidence>
<dbReference type="InterPro" id="IPR052310">
    <property type="entry name" value="Kelch/BTB_domain_protein"/>
</dbReference>
<feature type="compositionally biased region" description="Low complexity" evidence="3">
    <location>
        <begin position="694"/>
        <end position="703"/>
    </location>
</feature>
<feature type="compositionally biased region" description="Basic and acidic residues" evidence="3">
    <location>
        <begin position="416"/>
        <end position="426"/>
    </location>
</feature>
<dbReference type="PANTHER" id="PTHR45972">
    <property type="entry name" value="BTB_2 DOMAIN-CONTAINING PROTEIN"/>
    <property type="match status" value="1"/>
</dbReference>
<dbReference type="SUPFAM" id="SSF117281">
    <property type="entry name" value="Kelch motif"/>
    <property type="match status" value="1"/>
</dbReference>
<feature type="region of interest" description="Disordered" evidence="3">
    <location>
        <begin position="213"/>
        <end position="254"/>
    </location>
</feature>
<feature type="compositionally biased region" description="Pro residues" evidence="3">
    <location>
        <begin position="467"/>
        <end position="477"/>
    </location>
</feature>
<evidence type="ECO:0000313" key="5">
    <source>
        <dbReference type="RefSeq" id="XP_021543517.2"/>
    </source>
</evidence>
<proteinExistence type="predicted"/>